<protein>
    <submittedName>
        <fullName evidence="2">GNAT family N-acetyltransferase</fullName>
    </submittedName>
</protein>
<organism evidence="2 3">
    <name type="scientific">Spirosoma profusum</name>
    <dbReference type="NCBI Taxonomy" id="2771354"/>
    <lineage>
        <taxon>Bacteria</taxon>
        <taxon>Pseudomonadati</taxon>
        <taxon>Bacteroidota</taxon>
        <taxon>Cytophagia</taxon>
        <taxon>Cytophagales</taxon>
        <taxon>Cytophagaceae</taxon>
        <taxon>Spirosoma</taxon>
    </lineage>
</organism>
<dbReference type="EMBL" id="JACWZY010000006">
    <property type="protein sequence ID" value="MBD2700777.1"/>
    <property type="molecule type" value="Genomic_DNA"/>
</dbReference>
<evidence type="ECO:0000313" key="3">
    <source>
        <dbReference type="Proteomes" id="UP000598820"/>
    </source>
</evidence>
<dbReference type="InterPro" id="IPR038740">
    <property type="entry name" value="BioF2-like_GNAT_dom"/>
</dbReference>
<accession>A0A926XUY3</accession>
<proteinExistence type="predicted"/>
<name>A0A926XUY3_9BACT</name>
<comment type="caution">
    <text evidence="2">The sequence shown here is derived from an EMBL/GenBank/DDBJ whole genome shotgun (WGS) entry which is preliminary data.</text>
</comment>
<dbReference type="Proteomes" id="UP000598820">
    <property type="component" value="Unassembled WGS sequence"/>
</dbReference>
<reference evidence="2" key="1">
    <citation type="submission" date="2020-09" db="EMBL/GenBank/DDBJ databases">
        <authorList>
            <person name="Kim M.K."/>
        </authorList>
    </citation>
    <scope>NUCLEOTIDE SEQUENCE</scope>
    <source>
        <strain evidence="2">BT702</strain>
    </source>
</reference>
<dbReference type="AlphaFoldDB" id="A0A926XUY3"/>
<dbReference type="SUPFAM" id="SSF55729">
    <property type="entry name" value="Acyl-CoA N-acyltransferases (Nat)"/>
    <property type="match status" value="1"/>
</dbReference>
<feature type="domain" description="BioF2-like acetyltransferase" evidence="1">
    <location>
        <begin position="161"/>
        <end position="283"/>
    </location>
</feature>
<dbReference type="RefSeq" id="WP_190886640.1">
    <property type="nucleotide sequence ID" value="NZ_JACWZY010000006.1"/>
</dbReference>
<keyword evidence="3" id="KW-1185">Reference proteome</keyword>
<dbReference type="InterPro" id="IPR016181">
    <property type="entry name" value="Acyl_CoA_acyltransferase"/>
</dbReference>
<sequence length="316" mass="36277">MATYTMLLQEKPQSADIPEFCESGFFFNELSHLQQQQDGQFHLLTALNQTTRQADARCAFFVRSNEAVSPGAAPFGSIEFTEKLPDSILDEFLDTLTESVRATATTTFRVVNYPHCYAPGQARRLTRKLFRHGFRVVETNQNFFLPVSNQNFVNLIEPEQRRRLNKCQNADFQFSQWKRPSITEVVDFLRETRQQQGYRLTLSPERLTELLQNFPDQFLIFVVTDGANLAALTVAVRVRHDILYNFMPASHPNYRTFSPMVMLTDGLYTYCQQQGIRLLDLGVSLDSNHCPKPSLMRFKLNLGAVTSPKLIFEKAL</sequence>
<dbReference type="Gene3D" id="3.40.630.30">
    <property type="match status" value="1"/>
</dbReference>
<dbReference type="Pfam" id="PF13480">
    <property type="entry name" value="Acetyltransf_6"/>
    <property type="match status" value="1"/>
</dbReference>
<evidence type="ECO:0000313" key="2">
    <source>
        <dbReference type="EMBL" id="MBD2700777.1"/>
    </source>
</evidence>
<gene>
    <name evidence="2" type="ORF">IC229_09020</name>
</gene>
<evidence type="ECO:0000259" key="1">
    <source>
        <dbReference type="Pfam" id="PF13480"/>
    </source>
</evidence>